<evidence type="ECO:0000256" key="2">
    <source>
        <dbReference type="ARBA" id="ARBA00014654"/>
    </source>
</evidence>
<comment type="subcellular location">
    <subcellularLocation>
        <location evidence="1">Nucleus</location>
    </subcellularLocation>
</comment>
<evidence type="ECO:0000313" key="7">
    <source>
        <dbReference type="EMBL" id="KAG9244330.1"/>
    </source>
</evidence>
<dbReference type="Pfam" id="PF01878">
    <property type="entry name" value="EVE"/>
    <property type="match status" value="1"/>
</dbReference>
<dbReference type="InterPro" id="IPR002740">
    <property type="entry name" value="EVE_domain"/>
</dbReference>
<name>A0A9P7Z2U8_9HELO</name>
<dbReference type="SUPFAM" id="SSF88697">
    <property type="entry name" value="PUA domain-like"/>
    <property type="match status" value="1"/>
</dbReference>
<dbReference type="Proteomes" id="UP000887226">
    <property type="component" value="Unassembled WGS sequence"/>
</dbReference>
<gene>
    <name evidence="7" type="ORF">BJ878DRAFT_542410</name>
</gene>
<keyword evidence="4" id="KW-0539">Nucleus</keyword>
<evidence type="ECO:0000256" key="5">
    <source>
        <dbReference type="SAM" id="MobiDB-lite"/>
    </source>
</evidence>
<keyword evidence="8" id="KW-1185">Reference proteome</keyword>
<protein>
    <recommendedName>
        <fullName evidence="2">Thymocyte nuclear protein 1</fullName>
    </recommendedName>
</protein>
<dbReference type="PANTHER" id="PTHR14087">
    <property type="entry name" value="THYMOCYTE NUCLEAR PROTEIN 1"/>
    <property type="match status" value="1"/>
</dbReference>
<dbReference type="Gene3D" id="3.10.590.10">
    <property type="entry name" value="ph1033 like domains"/>
    <property type="match status" value="1"/>
</dbReference>
<dbReference type="InterPro" id="IPR052181">
    <property type="entry name" value="5hmC_binding"/>
</dbReference>
<evidence type="ECO:0000256" key="3">
    <source>
        <dbReference type="ARBA" id="ARBA00022553"/>
    </source>
</evidence>
<dbReference type="FunFam" id="3.10.590.10:FF:000003">
    <property type="entry name" value="Thymocyte nuclear protein 1"/>
    <property type="match status" value="1"/>
</dbReference>
<evidence type="ECO:0000313" key="8">
    <source>
        <dbReference type="Proteomes" id="UP000887226"/>
    </source>
</evidence>
<accession>A0A9P7Z2U8</accession>
<evidence type="ECO:0000256" key="1">
    <source>
        <dbReference type="ARBA" id="ARBA00004123"/>
    </source>
</evidence>
<feature type="region of interest" description="Disordered" evidence="5">
    <location>
        <begin position="1"/>
        <end position="95"/>
    </location>
</feature>
<dbReference type="OrthoDB" id="41445at2759"/>
<feature type="compositionally biased region" description="Polar residues" evidence="5">
    <location>
        <begin position="85"/>
        <end position="95"/>
    </location>
</feature>
<proteinExistence type="predicted"/>
<keyword evidence="3" id="KW-0597">Phosphoprotein</keyword>
<evidence type="ECO:0000259" key="6">
    <source>
        <dbReference type="Pfam" id="PF01878"/>
    </source>
</evidence>
<reference evidence="7" key="1">
    <citation type="journal article" date="2021" name="IMA Fungus">
        <title>Genomic characterization of three marine fungi, including Emericellopsis atlantica sp. nov. with signatures of a generalist lifestyle and marine biomass degradation.</title>
        <authorList>
            <person name="Hagestad O.C."/>
            <person name="Hou L."/>
            <person name="Andersen J.H."/>
            <person name="Hansen E.H."/>
            <person name="Altermark B."/>
            <person name="Li C."/>
            <person name="Kuhnert E."/>
            <person name="Cox R.J."/>
            <person name="Crous P.W."/>
            <person name="Spatafora J.W."/>
            <person name="Lail K."/>
            <person name="Amirebrahimi M."/>
            <person name="Lipzen A."/>
            <person name="Pangilinan J."/>
            <person name="Andreopoulos W."/>
            <person name="Hayes R.D."/>
            <person name="Ng V."/>
            <person name="Grigoriev I.V."/>
            <person name="Jackson S.A."/>
            <person name="Sutton T.D.S."/>
            <person name="Dobson A.D.W."/>
            <person name="Rama T."/>
        </authorList>
    </citation>
    <scope>NUCLEOTIDE SEQUENCE</scope>
    <source>
        <strain evidence="7">TRa3180A</strain>
    </source>
</reference>
<dbReference type="EMBL" id="MU253914">
    <property type="protein sequence ID" value="KAG9244330.1"/>
    <property type="molecule type" value="Genomic_DNA"/>
</dbReference>
<dbReference type="AlphaFoldDB" id="A0A9P7Z2U8"/>
<dbReference type="GO" id="GO:0005634">
    <property type="term" value="C:nucleus"/>
    <property type="evidence" value="ECO:0007669"/>
    <property type="project" value="UniProtKB-SubCell"/>
</dbReference>
<dbReference type="InterPro" id="IPR047197">
    <property type="entry name" value="THYN1-like_EVE"/>
</dbReference>
<comment type="caution">
    <text evidence="7">The sequence shown here is derived from an EMBL/GenBank/DDBJ whole genome shotgun (WGS) entry which is preliminary data.</text>
</comment>
<dbReference type="PANTHER" id="PTHR14087:SF7">
    <property type="entry name" value="THYMOCYTE NUCLEAR PROTEIN 1"/>
    <property type="match status" value="1"/>
</dbReference>
<feature type="domain" description="EVE" evidence="6">
    <location>
        <begin position="99"/>
        <end position="275"/>
    </location>
</feature>
<dbReference type="InterPro" id="IPR015947">
    <property type="entry name" value="PUA-like_sf"/>
</dbReference>
<dbReference type="CDD" id="cd21133">
    <property type="entry name" value="EVE"/>
    <property type="match status" value="1"/>
</dbReference>
<organism evidence="7 8">
    <name type="scientific">Calycina marina</name>
    <dbReference type="NCBI Taxonomy" id="1763456"/>
    <lineage>
        <taxon>Eukaryota</taxon>
        <taxon>Fungi</taxon>
        <taxon>Dikarya</taxon>
        <taxon>Ascomycota</taxon>
        <taxon>Pezizomycotina</taxon>
        <taxon>Leotiomycetes</taxon>
        <taxon>Helotiales</taxon>
        <taxon>Pezizellaceae</taxon>
        <taxon>Calycina</taxon>
    </lineage>
</organism>
<sequence>MVKRKADKLEGVPLTDEPRRTSRRISQPVKQTEFESEAEEPSPPPMKKTTKAKKAAANKNPETSVAPAGKMPSKAVKATKKPEKNGNNPDIPTSTTGQQFWLMKAEPESRFEKGHDIKFSIDDLAAKTIPEPWDGIRAYVGMFAAAPERGNSHAKRRTARNNLRAMKNGDLAFFYHSSCKVPAIVGIMEIVEEHSPDPSAYDSSKPYFDPKSSPDDPKWSIVKVEFRQKFETPITLTQLKAFRAEDDSPLKNMDMLRQTRISVSKVSEGEWNFLTAVVEKNGEKIYGR</sequence>
<evidence type="ECO:0000256" key="4">
    <source>
        <dbReference type="ARBA" id="ARBA00023242"/>
    </source>
</evidence>